<dbReference type="EnsemblMetazoa" id="ACUA004150-RA">
    <property type="protein sequence ID" value="ACUA004150-PA"/>
    <property type="gene ID" value="ACUA004150"/>
</dbReference>
<evidence type="ECO:0000256" key="1">
    <source>
        <dbReference type="ARBA" id="ARBA00022737"/>
    </source>
</evidence>
<dbReference type="Pfam" id="PF00047">
    <property type="entry name" value="ig"/>
    <property type="match status" value="1"/>
</dbReference>
<dbReference type="EMBL" id="AXCM01000089">
    <property type="status" value="NOT_ANNOTATED_CDS"/>
    <property type="molecule type" value="Genomic_DNA"/>
</dbReference>
<dbReference type="SMART" id="SM00409">
    <property type="entry name" value="IG"/>
    <property type="match status" value="1"/>
</dbReference>
<dbReference type="InterPro" id="IPR007110">
    <property type="entry name" value="Ig-like_dom"/>
</dbReference>
<dbReference type="PROSITE" id="PS50835">
    <property type="entry name" value="IG_LIKE"/>
    <property type="match status" value="1"/>
</dbReference>
<dbReference type="PANTHER" id="PTHR44170:SF55">
    <property type="entry name" value="OBSCURIN ISOFORM X2"/>
    <property type="match status" value="1"/>
</dbReference>
<dbReference type="InterPro" id="IPR036179">
    <property type="entry name" value="Ig-like_dom_sf"/>
</dbReference>
<keyword evidence="2" id="KW-1015">Disulfide bond</keyword>
<dbReference type="AlphaFoldDB" id="A0A182LX84"/>
<feature type="domain" description="Ig-like" evidence="3">
    <location>
        <begin position="235"/>
        <end position="348"/>
    </location>
</feature>
<evidence type="ECO:0000313" key="5">
    <source>
        <dbReference type="Proteomes" id="UP000075883"/>
    </source>
</evidence>
<keyword evidence="5" id="KW-1185">Reference proteome</keyword>
<evidence type="ECO:0000259" key="3">
    <source>
        <dbReference type="PROSITE" id="PS50835"/>
    </source>
</evidence>
<dbReference type="SUPFAM" id="SSF48726">
    <property type="entry name" value="Immunoglobulin"/>
    <property type="match status" value="2"/>
</dbReference>
<dbReference type="InterPro" id="IPR013783">
    <property type="entry name" value="Ig-like_fold"/>
</dbReference>
<dbReference type="Gene3D" id="2.60.40.10">
    <property type="entry name" value="Immunoglobulins"/>
    <property type="match status" value="2"/>
</dbReference>
<dbReference type="Proteomes" id="UP000075883">
    <property type="component" value="Unassembled WGS sequence"/>
</dbReference>
<dbReference type="VEuPathDB" id="VectorBase:ACUA004150"/>
<name>A0A182LX84_9DIPT</name>
<evidence type="ECO:0000256" key="2">
    <source>
        <dbReference type="ARBA" id="ARBA00023157"/>
    </source>
</evidence>
<dbReference type="STRING" id="139723.A0A182LX84"/>
<dbReference type="EMBL" id="AXCM01000088">
    <property type="status" value="NOT_ANNOTATED_CDS"/>
    <property type="molecule type" value="Genomic_DNA"/>
</dbReference>
<dbReference type="InterPro" id="IPR003599">
    <property type="entry name" value="Ig_sub"/>
</dbReference>
<dbReference type="InterPro" id="IPR013151">
    <property type="entry name" value="Immunoglobulin_dom"/>
</dbReference>
<keyword evidence="1" id="KW-0677">Repeat</keyword>
<evidence type="ECO:0000313" key="4">
    <source>
        <dbReference type="EnsemblMetazoa" id="ACUA004150-PA"/>
    </source>
</evidence>
<dbReference type="GO" id="GO:0098609">
    <property type="term" value="P:cell-cell adhesion"/>
    <property type="evidence" value="ECO:0007669"/>
    <property type="project" value="TreeGrafter"/>
</dbReference>
<reference evidence="4" key="2">
    <citation type="submission" date="2020-05" db="UniProtKB">
        <authorList>
            <consortium name="EnsemblMetazoa"/>
        </authorList>
    </citation>
    <scope>IDENTIFICATION</scope>
    <source>
        <strain evidence="4">A-37</strain>
    </source>
</reference>
<organism evidence="4 5">
    <name type="scientific">Anopheles culicifacies</name>
    <dbReference type="NCBI Taxonomy" id="139723"/>
    <lineage>
        <taxon>Eukaryota</taxon>
        <taxon>Metazoa</taxon>
        <taxon>Ecdysozoa</taxon>
        <taxon>Arthropoda</taxon>
        <taxon>Hexapoda</taxon>
        <taxon>Insecta</taxon>
        <taxon>Pterygota</taxon>
        <taxon>Neoptera</taxon>
        <taxon>Endopterygota</taxon>
        <taxon>Diptera</taxon>
        <taxon>Nematocera</taxon>
        <taxon>Culicoidea</taxon>
        <taxon>Culicidae</taxon>
        <taxon>Anophelinae</taxon>
        <taxon>Anopheles</taxon>
        <taxon>culicifacies species complex</taxon>
    </lineage>
</organism>
<reference evidence="5" key="1">
    <citation type="submission" date="2013-09" db="EMBL/GenBank/DDBJ databases">
        <title>The Genome Sequence of Anopheles culicifacies species A.</title>
        <authorList>
            <consortium name="The Broad Institute Genomics Platform"/>
            <person name="Neafsey D.E."/>
            <person name="Besansky N."/>
            <person name="Howell P."/>
            <person name="Walton C."/>
            <person name="Young S.K."/>
            <person name="Zeng Q."/>
            <person name="Gargeya S."/>
            <person name="Fitzgerald M."/>
            <person name="Haas B."/>
            <person name="Abouelleil A."/>
            <person name="Allen A.W."/>
            <person name="Alvarado L."/>
            <person name="Arachchi H.M."/>
            <person name="Berlin A.M."/>
            <person name="Chapman S.B."/>
            <person name="Gainer-Dewar J."/>
            <person name="Goldberg J."/>
            <person name="Griggs A."/>
            <person name="Gujja S."/>
            <person name="Hansen M."/>
            <person name="Howarth C."/>
            <person name="Imamovic A."/>
            <person name="Ireland A."/>
            <person name="Larimer J."/>
            <person name="McCowan C."/>
            <person name="Murphy C."/>
            <person name="Pearson M."/>
            <person name="Poon T.W."/>
            <person name="Priest M."/>
            <person name="Roberts A."/>
            <person name="Saif S."/>
            <person name="Shea T."/>
            <person name="Sisk P."/>
            <person name="Sykes S."/>
            <person name="Wortman J."/>
            <person name="Nusbaum C."/>
            <person name="Birren B."/>
        </authorList>
    </citation>
    <scope>NUCLEOTIDE SEQUENCE [LARGE SCALE GENOMIC DNA]</scope>
    <source>
        <strain evidence="5">A-37</strain>
    </source>
</reference>
<proteinExistence type="predicted"/>
<sequence length="473" mass="53280">MVEDYWYSDTQGYKISFNRLEDGGSYYCQVKDKSQQPIHFQIEINEHCEFITTDSRSTTTATRLRRTFRLRERPHGVHSNAFYIGGDGVTSSHSDESFARDKTGNWPGLDQVIALRSELLADRSGSMFSDESLHASRNKTNALTSPVNSWTVAKFKRSILDPFENSTGNNTFEVGAFDDGIPMHAGNNVTEGNSTSFENFTDIYDYLDGDTSNETLVPTTVSYANATKDRPTTTPPIAEYLTKPSIQSDTKDHVPLGQRIRLVCNVKIRAGVKLEMTWKVPPNLRPAVKDGRTKIGPLKVEPVMDAEHREIASRELIIERATLADDGTYRCEVQDLNSHRNYHSFKLHVRDSAEDFVELREENNLAAINMHPNANGKTAPINIVIKYDSYPSNITYYWLKDDDEITAGHNGKYLLSHSDTHVRLRVNDPKVFDTGNYTVYVLAGNAEKAHRMAVHVYGKTTEEMIAGDVLIVV</sequence>
<dbReference type="PANTHER" id="PTHR44170">
    <property type="entry name" value="PROTEIN SIDEKICK"/>
    <property type="match status" value="1"/>
</dbReference>
<protein>
    <recommendedName>
        <fullName evidence="3">Ig-like domain-containing protein</fullName>
    </recommendedName>
</protein>
<accession>A0A182LX84</accession>